<protein>
    <submittedName>
        <fullName evidence="1">Uncharacterized protein</fullName>
    </submittedName>
</protein>
<evidence type="ECO:0000313" key="1">
    <source>
        <dbReference type="EMBL" id="EET80786.1"/>
    </source>
</evidence>
<proteinExistence type="predicted"/>
<organism evidence="1 2">
    <name type="scientific">Campylobacter showae RM3277</name>
    <dbReference type="NCBI Taxonomy" id="553219"/>
    <lineage>
        <taxon>Bacteria</taxon>
        <taxon>Pseudomonadati</taxon>
        <taxon>Campylobacterota</taxon>
        <taxon>Epsilonproteobacteria</taxon>
        <taxon>Campylobacterales</taxon>
        <taxon>Campylobacteraceae</taxon>
        <taxon>Campylobacter</taxon>
    </lineage>
</organism>
<keyword evidence="2" id="KW-1185">Reference proteome</keyword>
<dbReference type="Proteomes" id="UP000003107">
    <property type="component" value="Unassembled WGS sequence"/>
</dbReference>
<dbReference type="AlphaFoldDB" id="C6RCS8"/>
<evidence type="ECO:0000313" key="2">
    <source>
        <dbReference type="Proteomes" id="UP000003107"/>
    </source>
</evidence>
<comment type="caution">
    <text evidence="1">The sequence shown here is derived from an EMBL/GenBank/DDBJ whole genome shotgun (WGS) entry which is preliminary data.</text>
</comment>
<dbReference type="EMBL" id="ACVQ01000003">
    <property type="protein sequence ID" value="EET80786.1"/>
    <property type="molecule type" value="Genomic_DNA"/>
</dbReference>
<accession>C6RCS8</accession>
<name>C6RCS8_9BACT</name>
<sequence length="60" mass="7024">MESSNGNFCKKVFPWYARCIQTRDLSKVDISTVSNSDFIQRITLEKKQKCTCYKNSLRGR</sequence>
<reference evidence="1 2" key="1">
    <citation type="submission" date="2009-07" db="EMBL/GenBank/DDBJ databases">
        <authorList>
            <person name="Madupu R."/>
            <person name="Sebastian Y."/>
            <person name="Durkin A.S."/>
            <person name="Torralba M."/>
            <person name="Methe B."/>
            <person name="Sutton G.G."/>
            <person name="Strausberg R.L."/>
            <person name="Nelson K.E."/>
        </authorList>
    </citation>
    <scope>NUCLEOTIDE SEQUENCE [LARGE SCALE GENOMIC DNA]</scope>
    <source>
        <strain evidence="1 2">RM3277</strain>
    </source>
</reference>
<gene>
    <name evidence="1" type="ORF">CAMSH0001_1514</name>
</gene>